<dbReference type="SUPFAM" id="SSF158573">
    <property type="entry name" value="GINS helical bundle-like"/>
    <property type="match status" value="1"/>
</dbReference>
<proteinExistence type="inferred from homology"/>
<evidence type="ECO:0000256" key="2">
    <source>
        <dbReference type="ARBA" id="ARBA00022705"/>
    </source>
</evidence>
<evidence type="ECO:0000313" key="6">
    <source>
        <dbReference type="EMBL" id="GMH68999.1"/>
    </source>
</evidence>
<dbReference type="PANTHER" id="PTHR21206:SF0">
    <property type="entry name" value="DNA REPLICATION COMPLEX GINS PROTEIN SLD5"/>
    <property type="match status" value="1"/>
</dbReference>
<dbReference type="GO" id="GO:0000727">
    <property type="term" value="P:double-strand break repair via break-induced replication"/>
    <property type="evidence" value="ECO:0007669"/>
    <property type="project" value="TreeGrafter"/>
</dbReference>
<sequence>MSALNIDDAADMFGGVADFTQHTVDNIDDAMSDDGADSLGGDDSTSEMDLLQQCWVNEVASPSLLPIDVDLVECLTLLLKNQLAVIDQLEESVADPMSALQLSMYQTEVDRVKYVLVDYLRVRLRKIERNALWYMSQFPDGKEYKTNAEVLKHMPSKLLDNKPELDLNLQKLDDMQTTRMVDPPHDDTYLLAKMVSNGAQWASNGNDEEPDFSEYRHGHMILARYDSIKARVVSKEIELVP</sequence>
<reference evidence="6" key="1">
    <citation type="submission" date="2022-07" db="EMBL/GenBank/DDBJ databases">
        <title>Genome analysis of Parmales, a sister group of diatoms, reveals the evolutionary specialization of diatoms from phago-mixotrophs to photoautotrophs.</title>
        <authorList>
            <person name="Ban H."/>
            <person name="Sato S."/>
            <person name="Yoshikawa S."/>
            <person name="Kazumasa Y."/>
            <person name="Nakamura Y."/>
            <person name="Ichinomiya M."/>
            <person name="Saitoh K."/>
            <person name="Sato N."/>
            <person name="Blanc-Mathieu R."/>
            <person name="Endo H."/>
            <person name="Kuwata A."/>
            <person name="Ogata H."/>
        </authorList>
    </citation>
    <scope>NUCLEOTIDE SEQUENCE</scope>
</reference>
<evidence type="ECO:0000256" key="4">
    <source>
        <dbReference type="PIRNR" id="PIRNR007764"/>
    </source>
</evidence>
<organism evidence="6 7">
    <name type="scientific">Triparma retinervis</name>
    <dbReference type="NCBI Taxonomy" id="2557542"/>
    <lineage>
        <taxon>Eukaryota</taxon>
        <taxon>Sar</taxon>
        <taxon>Stramenopiles</taxon>
        <taxon>Ochrophyta</taxon>
        <taxon>Bolidophyceae</taxon>
        <taxon>Parmales</taxon>
        <taxon>Triparmaceae</taxon>
        <taxon>Triparma</taxon>
    </lineage>
</organism>
<feature type="domain" description="GINS subunit" evidence="5">
    <location>
        <begin position="86"/>
        <end position="134"/>
    </location>
</feature>
<dbReference type="InterPro" id="IPR038749">
    <property type="entry name" value="Sld5_GINS_A"/>
</dbReference>
<keyword evidence="3 4" id="KW-0539">Nucleus</keyword>
<comment type="caution">
    <text evidence="6">The sequence shown here is derived from an EMBL/GenBank/DDBJ whole genome shotgun (WGS) entry which is preliminary data.</text>
</comment>
<accession>A0A9W7ABJ1</accession>
<comment type="similarity">
    <text evidence="4">Belongs to the GINS4/SLD5 family.</text>
</comment>
<dbReference type="InterPro" id="IPR008591">
    <property type="entry name" value="GINS_Sld5"/>
</dbReference>
<comment type="function">
    <text evidence="4">The GINS complex plays an essential role in the initiation of DNA replication.</text>
</comment>
<dbReference type="CDD" id="cd11711">
    <property type="entry name" value="GINS_A_Sld5"/>
    <property type="match status" value="1"/>
</dbReference>
<protein>
    <recommendedName>
        <fullName evidence="4">DNA replication complex GINS protein SLD5</fullName>
    </recommendedName>
</protein>
<dbReference type="AlphaFoldDB" id="A0A9W7ABJ1"/>
<comment type="subcellular location">
    <subcellularLocation>
        <location evidence="1 4">Nucleus</location>
    </subcellularLocation>
</comment>
<dbReference type="InterPro" id="IPR021151">
    <property type="entry name" value="GINS_A"/>
</dbReference>
<dbReference type="Pfam" id="PF05916">
    <property type="entry name" value="Sld5"/>
    <property type="match status" value="1"/>
</dbReference>
<keyword evidence="2 4" id="KW-0235">DNA replication</keyword>
<dbReference type="OrthoDB" id="338231at2759"/>
<dbReference type="GO" id="GO:0000811">
    <property type="term" value="C:GINS complex"/>
    <property type="evidence" value="ECO:0007669"/>
    <property type="project" value="UniProtKB-UniRule"/>
</dbReference>
<dbReference type="GO" id="GO:0006261">
    <property type="term" value="P:DNA-templated DNA replication"/>
    <property type="evidence" value="ECO:0007669"/>
    <property type="project" value="InterPro"/>
</dbReference>
<dbReference type="InterPro" id="IPR036224">
    <property type="entry name" value="GINS_bundle-like_dom_sf"/>
</dbReference>
<name>A0A9W7ABJ1_9STRA</name>
<evidence type="ECO:0000256" key="1">
    <source>
        <dbReference type="ARBA" id="ARBA00004123"/>
    </source>
</evidence>
<dbReference type="EMBL" id="BRXZ01002729">
    <property type="protein sequence ID" value="GMH68999.1"/>
    <property type="molecule type" value="Genomic_DNA"/>
</dbReference>
<evidence type="ECO:0000259" key="5">
    <source>
        <dbReference type="Pfam" id="PF05916"/>
    </source>
</evidence>
<gene>
    <name evidence="6" type="ORF">TrRE_jg7760</name>
</gene>
<dbReference type="PANTHER" id="PTHR21206">
    <property type="entry name" value="SLD5 PROTEIN"/>
    <property type="match status" value="1"/>
</dbReference>
<evidence type="ECO:0000313" key="7">
    <source>
        <dbReference type="Proteomes" id="UP001165082"/>
    </source>
</evidence>
<keyword evidence="7" id="KW-1185">Reference proteome</keyword>
<dbReference type="PIRSF" id="PIRSF007764">
    <property type="entry name" value="Sld5"/>
    <property type="match status" value="1"/>
</dbReference>
<dbReference type="Proteomes" id="UP001165082">
    <property type="component" value="Unassembled WGS sequence"/>
</dbReference>
<evidence type="ECO:0000256" key="3">
    <source>
        <dbReference type="ARBA" id="ARBA00023242"/>
    </source>
</evidence>
<dbReference type="Gene3D" id="1.20.58.1030">
    <property type="match status" value="1"/>
</dbReference>